<accession>A0A177YAA8</accession>
<keyword evidence="1" id="KW-0472">Membrane</keyword>
<protein>
    <recommendedName>
        <fullName evidence="4">Alkaline shock response membrane anchor protein AmaP</fullName>
    </recommendedName>
</protein>
<evidence type="ECO:0000313" key="2">
    <source>
        <dbReference type="EMBL" id="OAK52447.1"/>
    </source>
</evidence>
<feature type="transmembrane region" description="Helical" evidence="1">
    <location>
        <begin position="12"/>
        <end position="32"/>
    </location>
</feature>
<name>A0A177YAA8_9NOCA</name>
<keyword evidence="3" id="KW-1185">Reference proteome</keyword>
<keyword evidence="1" id="KW-0812">Transmembrane</keyword>
<comment type="caution">
    <text evidence="2">The sequence shown here is derived from an EMBL/GenBank/DDBJ whole genome shotgun (WGS) entry which is preliminary data.</text>
</comment>
<dbReference type="Proteomes" id="UP000077519">
    <property type="component" value="Unassembled WGS sequence"/>
</dbReference>
<reference evidence="2 3" key="1">
    <citation type="submission" date="2016-03" db="EMBL/GenBank/DDBJ databases">
        <title>Genome sequence of Rhodococcus kyotonensis KB10.</title>
        <authorList>
            <person name="Jeong H."/>
            <person name="Hong C.E."/>
            <person name="Jo S.H."/>
            <person name="Park J.M."/>
        </authorList>
    </citation>
    <scope>NUCLEOTIDE SEQUENCE [LARGE SCALE GENOMIC DNA]</scope>
    <source>
        <strain evidence="2 3">KB10</strain>
    </source>
</reference>
<evidence type="ECO:0000256" key="1">
    <source>
        <dbReference type="SAM" id="Phobius"/>
    </source>
</evidence>
<organism evidence="2 3">
    <name type="scientific">Rhodococcoides kyotonense</name>
    <dbReference type="NCBI Taxonomy" id="398843"/>
    <lineage>
        <taxon>Bacteria</taxon>
        <taxon>Bacillati</taxon>
        <taxon>Actinomycetota</taxon>
        <taxon>Actinomycetes</taxon>
        <taxon>Mycobacteriales</taxon>
        <taxon>Nocardiaceae</taxon>
        <taxon>Rhodococcoides</taxon>
    </lineage>
</organism>
<gene>
    <name evidence="2" type="ORF">A3K89_06345</name>
</gene>
<dbReference type="EMBL" id="LVHI01000023">
    <property type="protein sequence ID" value="OAK52447.1"/>
    <property type="molecule type" value="Genomic_DNA"/>
</dbReference>
<feature type="transmembrane region" description="Helical" evidence="1">
    <location>
        <begin position="57"/>
        <end position="76"/>
    </location>
</feature>
<proteinExistence type="predicted"/>
<sequence>MKRVMAAVDRILAVVLGVALMCAGAFALAWYFDVPWAVQRFATFDRDIFVSIPNRNWWEVALAATAAITAVVALVLSIGNLSPRRTGTVQIASDESLAVRVDLGALARGVAADLATFPGVVSAEGRAIDDRGVPTLAVTVHTSPDVDIDAFTRVAESRAEFVADTLENAPVALRVQVHVDAGAR</sequence>
<evidence type="ECO:0008006" key="4">
    <source>
        <dbReference type="Google" id="ProtNLM"/>
    </source>
</evidence>
<keyword evidence="1" id="KW-1133">Transmembrane helix</keyword>
<dbReference type="AlphaFoldDB" id="A0A177YAA8"/>
<evidence type="ECO:0000313" key="3">
    <source>
        <dbReference type="Proteomes" id="UP000077519"/>
    </source>
</evidence>
<dbReference type="RefSeq" id="WP_068427804.1">
    <property type="nucleotide sequence ID" value="NZ_LVHI01000023.1"/>
</dbReference>